<dbReference type="Pfam" id="PF00300">
    <property type="entry name" value="His_Phos_1"/>
    <property type="match status" value="1"/>
</dbReference>
<keyword evidence="2" id="KW-1185">Reference proteome</keyword>
<dbReference type="InterPro" id="IPR029033">
    <property type="entry name" value="His_PPase_superfam"/>
</dbReference>
<dbReference type="Proteomes" id="UP001314635">
    <property type="component" value="Unassembled WGS sequence"/>
</dbReference>
<evidence type="ECO:0000313" key="2">
    <source>
        <dbReference type="Proteomes" id="UP001314635"/>
    </source>
</evidence>
<accession>A0ABS5GAV0</accession>
<dbReference type="InterPro" id="IPR013078">
    <property type="entry name" value="His_Pase_superF_clade-1"/>
</dbReference>
<comment type="caution">
    <text evidence="1">The sequence shown here is derived from an EMBL/GenBank/DDBJ whole genome shotgun (WGS) entry which is preliminary data.</text>
</comment>
<proteinExistence type="predicted"/>
<name>A0ABS5GAV0_9BRAD</name>
<reference evidence="2" key="1">
    <citation type="journal article" date="2021" name="ISME J.">
        <title>Evolutionary origin and ecological implication of a unique nif island in free-living Bradyrhizobium lineages.</title>
        <authorList>
            <person name="Tao J."/>
        </authorList>
    </citation>
    <scope>NUCLEOTIDE SEQUENCE [LARGE SCALE GENOMIC DNA]</scope>
    <source>
        <strain evidence="2">SZCCT0094</strain>
    </source>
</reference>
<dbReference type="InterPro" id="IPR050275">
    <property type="entry name" value="PGM_Phosphatase"/>
</dbReference>
<dbReference type="PANTHER" id="PTHR48100:SF1">
    <property type="entry name" value="HISTIDINE PHOSPHATASE FAMILY PROTEIN-RELATED"/>
    <property type="match status" value="1"/>
</dbReference>
<evidence type="ECO:0000313" key="1">
    <source>
        <dbReference type="EMBL" id="MBR1138251.1"/>
    </source>
</evidence>
<gene>
    <name evidence="1" type="ORF">JQ619_21000</name>
</gene>
<dbReference type="SMART" id="SM00855">
    <property type="entry name" value="PGAM"/>
    <property type="match status" value="1"/>
</dbReference>
<dbReference type="SUPFAM" id="SSF53254">
    <property type="entry name" value="Phosphoglycerate mutase-like"/>
    <property type="match status" value="1"/>
</dbReference>
<organism evidence="1 2">
    <name type="scientific">Bradyrhizobium denitrificans</name>
    <dbReference type="NCBI Taxonomy" id="2734912"/>
    <lineage>
        <taxon>Bacteria</taxon>
        <taxon>Pseudomonadati</taxon>
        <taxon>Pseudomonadota</taxon>
        <taxon>Alphaproteobacteria</taxon>
        <taxon>Hyphomicrobiales</taxon>
        <taxon>Nitrobacteraceae</taxon>
        <taxon>Bradyrhizobium</taxon>
    </lineage>
</organism>
<dbReference type="PANTHER" id="PTHR48100">
    <property type="entry name" value="BROAD-SPECIFICITY PHOSPHATASE YOR283W-RELATED"/>
    <property type="match status" value="1"/>
</dbReference>
<dbReference type="EMBL" id="JAFCLK010000019">
    <property type="protein sequence ID" value="MBR1138251.1"/>
    <property type="molecule type" value="Genomic_DNA"/>
</dbReference>
<dbReference type="RefSeq" id="WP_172242286.1">
    <property type="nucleotide sequence ID" value="NZ_JABFDP010000037.1"/>
</dbReference>
<dbReference type="CDD" id="cd07067">
    <property type="entry name" value="HP_PGM_like"/>
    <property type="match status" value="1"/>
</dbReference>
<sequence length="197" mass="21659">MRIDLLRHGSTGRDGYLDGRTDPPLTDDGWDQVGRQTESRMWRRVVSSPLARARAAAEDYARRTGCTLEIDGDWRELHFGRWDGRRRRDIAAEARGADLLAAFYADPAVAAPEGESWADLQARVARAVERVLTHSGAAPVLVVSHGGAIRAALSHLLGWPLPQLWSLRIQLGTRITLEAGRGADGAPWGEIVEIIQP</sequence>
<protein>
    <submittedName>
        <fullName evidence="1">Histidine phosphatase family protein</fullName>
    </submittedName>
</protein>
<dbReference type="Gene3D" id="3.40.50.1240">
    <property type="entry name" value="Phosphoglycerate mutase-like"/>
    <property type="match status" value="1"/>
</dbReference>